<evidence type="ECO:0000313" key="2">
    <source>
        <dbReference type="Proteomes" id="UP001175227"/>
    </source>
</evidence>
<accession>A0AA39UEQ9</accession>
<organism evidence="1 2">
    <name type="scientific">Armillaria novae-zelandiae</name>
    <dbReference type="NCBI Taxonomy" id="153914"/>
    <lineage>
        <taxon>Eukaryota</taxon>
        <taxon>Fungi</taxon>
        <taxon>Dikarya</taxon>
        <taxon>Basidiomycota</taxon>
        <taxon>Agaricomycotina</taxon>
        <taxon>Agaricomycetes</taxon>
        <taxon>Agaricomycetidae</taxon>
        <taxon>Agaricales</taxon>
        <taxon>Marasmiineae</taxon>
        <taxon>Physalacriaceae</taxon>
        <taxon>Armillaria</taxon>
    </lineage>
</organism>
<gene>
    <name evidence="1" type="ORF">IW261DRAFT_1419597</name>
</gene>
<dbReference type="EMBL" id="JAUEPR010000011">
    <property type="protein sequence ID" value="KAK0479489.1"/>
    <property type="molecule type" value="Genomic_DNA"/>
</dbReference>
<proteinExistence type="predicted"/>
<dbReference type="AlphaFoldDB" id="A0AA39UEQ9"/>
<comment type="caution">
    <text evidence="1">The sequence shown here is derived from an EMBL/GenBank/DDBJ whole genome shotgun (WGS) entry which is preliminary data.</text>
</comment>
<name>A0AA39UEQ9_9AGAR</name>
<dbReference type="Proteomes" id="UP001175227">
    <property type="component" value="Unassembled WGS sequence"/>
</dbReference>
<keyword evidence="2" id="KW-1185">Reference proteome</keyword>
<reference evidence="1" key="1">
    <citation type="submission" date="2023-06" db="EMBL/GenBank/DDBJ databases">
        <authorList>
            <consortium name="Lawrence Berkeley National Laboratory"/>
            <person name="Ahrendt S."/>
            <person name="Sahu N."/>
            <person name="Indic B."/>
            <person name="Wong-Bajracharya J."/>
            <person name="Merenyi Z."/>
            <person name="Ke H.-M."/>
            <person name="Monk M."/>
            <person name="Kocsube S."/>
            <person name="Drula E."/>
            <person name="Lipzen A."/>
            <person name="Balint B."/>
            <person name="Henrissat B."/>
            <person name="Andreopoulos B."/>
            <person name="Martin F.M."/>
            <person name="Harder C.B."/>
            <person name="Rigling D."/>
            <person name="Ford K.L."/>
            <person name="Foster G.D."/>
            <person name="Pangilinan J."/>
            <person name="Papanicolaou A."/>
            <person name="Barry K."/>
            <person name="LaButti K."/>
            <person name="Viragh M."/>
            <person name="Koriabine M."/>
            <person name="Yan M."/>
            <person name="Riley R."/>
            <person name="Champramary S."/>
            <person name="Plett K.L."/>
            <person name="Tsai I.J."/>
            <person name="Slot J."/>
            <person name="Sipos G."/>
            <person name="Plett J."/>
            <person name="Nagy L.G."/>
            <person name="Grigoriev I.V."/>
        </authorList>
    </citation>
    <scope>NUCLEOTIDE SEQUENCE</scope>
    <source>
        <strain evidence="1">ICMP 16352</strain>
    </source>
</reference>
<evidence type="ECO:0000313" key="1">
    <source>
        <dbReference type="EMBL" id="KAK0479489.1"/>
    </source>
</evidence>
<protein>
    <submittedName>
        <fullName evidence="1">Uncharacterized protein</fullName>
    </submittedName>
</protein>
<sequence>MPIKYYYIRAGLQAKDTFFSDIKHIYTCSSSLMDNFPAKILFEAERRYSKKLLRKNIDKMSIFSRWHSSLANPRYHYTLRAYNPVGWIAVTIEVEATNQGKDWSRWIVRLGGVCAKHFFQLGDHIEVLLQCFGLYAFTTCLLYFKRYLQADVFATLSFVLTAHNIRKSLSSQDGKIVVLDMGRALPVNENVEFLDQVATGIYLVQRPPHSSLFLITGDYTVEGNSFTLQSHNDKEQCEVLPGIHCTLVYKTLYNDTTQMQSIALSLHPWTGGPR</sequence>